<dbReference type="EMBL" id="JAAAIM010000210">
    <property type="protein sequence ID" value="KAG0292113.1"/>
    <property type="molecule type" value="Genomic_DNA"/>
</dbReference>
<dbReference type="Proteomes" id="UP001194696">
    <property type="component" value="Unassembled WGS sequence"/>
</dbReference>
<evidence type="ECO:0008006" key="3">
    <source>
        <dbReference type="Google" id="ProtNLM"/>
    </source>
</evidence>
<accession>A0ABQ7K6V6</accession>
<dbReference type="Gene3D" id="1.20.1280.50">
    <property type="match status" value="1"/>
</dbReference>
<keyword evidence="2" id="KW-1185">Reference proteome</keyword>
<name>A0ABQ7K6V6_9FUNG</name>
<proteinExistence type="predicted"/>
<gene>
    <name evidence="1" type="ORF">BGZ96_004528</name>
</gene>
<dbReference type="Gene3D" id="3.80.10.10">
    <property type="entry name" value="Ribonuclease Inhibitor"/>
    <property type="match status" value="1"/>
</dbReference>
<organism evidence="1 2">
    <name type="scientific">Linnemannia gamsii</name>
    <dbReference type="NCBI Taxonomy" id="64522"/>
    <lineage>
        <taxon>Eukaryota</taxon>
        <taxon>Fungi</taxon>
        <taxon>Fungi incertae sedis</taxon>
        <taxon>Mucoromycota</taxon>
        <taxon>Mortierellomycotina</taxon>
        <taxon>Mortierellomycetes</taxon>
        <taxon>Mortierellales</taxon>
        <taxon>Mortierellaceae</taxon>
        <taxon>Linnemannia</taxon>
    </lineage>
</organism>
<evidence type="ECO:0000313" key="1">
    <source>
        <dbReference type="EMBL" id="KAG0292113.1"/>
    </source>
</evidence>
<dbReference type="InterPro" id="IPR032675">
    <property type="entry name" value="LRR_dom_sf"/>
</dbReference>
<evidence type="ECO:0000313" key="2">
    <source>
        <dbReference type="Proteomes" id="UP001194696"/>
    </source>
</evidence>
<reference evidence="1 2" key="1">
    <citation type="journal article" date="2020" name="Fungal Divers.">
        <title>Resolving the Mortierellaceae phylogeny through synthesis of multi-gene phylogenetics and phylogenomics.</title>
        <authorList>
            <person name="Vandepol N."/>
            <person name="Liber J."/>
            <person name="Desiro A."/>
            <person name="Na H."/>
            <person name="Kennedy M."/>
            <person name="Barry K."/>
            <person name="Grigoriev I.V."/>
            <person name="Miller A.N."/>
            <person name="O'Donnell K."/>
            <person name="Stajich J.E."/>
            <person name="Bonito G."/>
        </authorList>
    </citation>
    <scope>NUCLEOTIDE SEQUENCE [LARGE SCALE GENOMIC DNA]</scope>
    <source>
        <strain evidence="1 2">AD045</strain>
    </source>
</reference>
<sequence length="664" mass="76360">MNLSRFFPFTIGSSVTYINIDNIATATSSQQLALSIPEILELILSFLLLNKRQGAARLVCKQWYAVCKGHVPVSYTWILPLTVETNSKSNDTQETLELISHAQILVIKINYHVTHRTAIVSKNRVANWTKMMGTLSTIILEREHQCLKSSLRTFHLREGTLVNFATQLTQLPLLTTLTTFSIDTVIEWDIIHLFTIFRVCPNLVELTVEPTLAAKEASHVDYIAFQALLEASPWLSKLVLERYTHIVRPGQDTTTLLDPIQDHAHQSTGIIRLVGAHCPGLKSFHMSKSPHGYGLRTCEAIALFETFPQMEECTSTSREICPVLLKTLNTTTTVNQITTLNLLPTPSMEFIPTRLAPFDVSLRKILCTFEHLLHLRAPLTAYYMEDMELDRTKQQMRNDWNHKRGNTTQMPLTSANHSIMNQYRYTWACRGLRTLHMTVGHKPEHPDYPGMSLVIFSYLSRMCPQLQELHLVRWSICLKFNGGLCLLARLRHLKRLRLVSSTTCYVNEKYLFWMDPTPPTPQQQQYPVSMLDRLVYPLQCRLRDRDFRRWYRYVPAAVSAAVLEIVPEKDDEHAWWEGLGYIDDLLDWMEDWTDTIVATTSSPGRRLLLPLWPNLESFWIKSNLRTGPVGLRKSNEFLTRVLPGVDIQLRSIQDNSYLATMEVH</sequence>
<protein>
    <recommendedName>
        <fullName evidence="3">F-box domain-containing protein</fullName>
    </recommendedName>
</protein>
<comment type="caution">
    <text evidence="1">The sequence shown here is derived from an EMBL/GenBank/DDBJ whole genome shotgun (WGS) entry which is preliminary data.</text>
</comment>